<keyword evidence="1" id="KW-1133">Transmembrane helix</keyword>
<reference evidence="2 3" key="1">
    <citation type="submission" date="2021-05" db="EMBL/GenBank/DDBJ databases">
        <title>Genome Assembly of Synthetic Allotetraploid Brassica napus Reveals Homoeologous Exchanges between Subgenomes.</title>
        <authorList>
            <person name="Davis J.T."/>
        </authorList>
    </citation>
    <scope>NUCLEOTIDE SEQUENCE [LARGE SCALE GENOMIC DNA]</scope>
    <source>
        <strain evidence="3">cv. Da-Ae</strain>
        <tissue evidence="2">Seedling</tissue>
    </source>
</reference>
<accession>A0ABQ8E337</accession>
<protein>
    <submittedName>
        <fullName evidence="2">Uncharacterized protein</fullName>
    </submittedName>
</protein>
<dbReference type="EMBL" id="JAGKQM010000003">
    <property type="protein sequence ID" value="KAH0936031.1"/>
    <property type="molecule type" value="Genomic_DNA"/>
</dbReference>
<keyword evidence="1" id="KW-0812">Transmembrane</keyword>
<gene>
    <name evidence="2" type="ORF">HID58_013148</name>
</gene>
<keyword evidence="1" id="KW-0472">Membrane</keyword>
<proteinExistence type="predicted"/>
<keyword evidence="3" id="KW-1185">Reference proteome</keyword>
<evidence type="ECO:0000313" key="3">
    <source>
        <dbReference type="Proteomes" id="UP000824890"/>
    </source>
</evidence>
<dbReference type="Proteomes" id="UP000824890">
    <property type="component" value="Unassembled WGS sequence"/>
</dbReference>
<evidence type="ECO:0000256" key="1">
    <source>
        <dbReference type="SAM" id="Phobius"/>
    </source>
</evidence>
<organism evidence="2 3">
    <name type="scientific">Brassica napus</name>
    <name type="common">Rape</name>
    <dbReference type="NCBI Taxonomy" id="3708"/>
    <lineage>
        <taxon>Eukaryota</taxon>
        <taxon>Viridiplantae</taxon>
        <taxon>Streptophyta</taxon>
        <taxon>Embryophyta</taxon>
        <taxon>Tracheophyta</taxon>
        <taxon>Spermatophyta</taxon>
        <taxon>Magnoliopsida</taxon>
        <taxon>eudicotyledons</taxon>
        <taxon>Gunneridae</taxon>
        <taxon>Pentapetalae</taxon>
        <taxon>rosids</taxon>
        <taxon>malvids</taxon>
        <taxon>Brassicales</taxon>
        <taxon>Brassicaceae</taxon>
        <taxon>Brassiceae</taxon>
        <taxon>Brassica</taxon>
    </lineage>
</organism>
<name>A0ABQ8E337_BRANA</name>
<sequence length="212" mass="23003">MQRYLHGAINVGDRSWINQHMLSIIQKCVIKQTKTHQMVHFTIVYIRHNKTHEVYIQVIQGLDLVVVGGGENIGMDGKLVGREGIVVGNEGKVGIGIGGIEVGIVGRVVCGNVDGNGGIEVGMVGRVGCGNVDGNGGIEVGIVGKDGCGKVDGNGGCCWRRWREAEHMLIVIEKERVTKKAMRKILIDAILPLSNCFFGFCFVLMRNPTLCY</sequence>
<evidence type="ECO:0000313" key="2">
    <source>
        <dbReference type="EMBL" id="KAH0936031.1"/>
    </source>
</evidence>
<feature type="transmembrane region" description="Helical" evidence="1">
    <location>
        <begin position="185"/>
        <end position="205"/>
    </location>
</feature>
<comment type="caution">
    <text evidence="2">The sequence shown here is derived from an EMBL/GenBank/DDBJ whole genome shotgun (WGS) entry which is preliminary data.</text>
</comment>